<evidence type="ECO:0000256" key="5">
    <source>
        <dbReference type="ARBA" id="ARBA00022840"/>
    </source>
</evidence>
<feature type="transmembrane region" description="Helical" evidence="9">
    <location>
        <begin position="704"/>
        <end position="730"/>
    </location>
</feature>
<accession>A0A449BF44</accession>
<evidence type="ECO:0000259" key="10">
    <source>
        <dbReference type="PROSITE" id="PS50893"/>
    </source>
</evidence>
<feature type="transmembrane region" description="Helical" evidence="9">
    <location>
        <begin position="659"/>
        <end position="684"/>
    </location>
</feature>
<dbReference type="Proteomes" id="UP000289841">
    <property type="component" value="Chromosome"/>
</dbReference>
<dbReference type="OrthoDB" id="403954at2"/>
<dbReference type="EMBL" id="LR215048">
    <property type="protein sequence ID" value="VEU81056.1"/>
    <property type="molecule type" value="Genomic_DNA"/>
</dbReference>
<organism evidence="11 12">
    <name type="scientific">Haploplasma axanthum</name>
    <name type="common">Acholeplasma axanthum</name>
    <dbReference type="NCBI Taxonomy" id="29552"/>
    <lineage>
        <taxon>Bacteria</taxon>
        <taxon>Bacillati</taxon>
        <taxon>Mycoplasmatota</taxon>
        <taxon>Mollicutes</taxon>
        <taxon>Acholeplasmatales</taxon>
        <taxon>Acholeplasmataceae</taxon>
        <taxon>Haploplasma</taxon>
    </lineage>
</organism>
<protein>
    <submittedName>
        <fullName evidence="11">ABC transporter ATPase</fullName>
    </submittedName>
</protein>
<evidence type="ECO:0000256" key="2">
    <source>
        <dbReference type="ARBA" id="ARBA00022475"/>
    </source>
</evidence>
<evidence type="ECO:0000256" key="9">
    <source>
        <dbReference type="SAM" id="Phobius"/>
    </source>
</evidence>
<proteinExistence type="inferred from homology"/>
<dbReference type="InterPro" id="IPR003439">
    <property type="entry name" value="ABC_transporter-like_ATP-bd"/>
</dbReference>
<comment type="subcellular location">
    <subcellularLocation>
        <location evidence="1">Cell inner membrane</location>
        <topology evidence="1">Multi-pass membrane protein</topology>
    </subcellularLocation>
</comment>
<dbReference type="Pfam" id="PF00005">
    <property type="entry name" value="ABC_tran"/>
    <property type="match status" value="1"/>
</dbReference>
<name>A0A449BF44_HAPAX</name>
<evidence type="ECO:0000313" key="11">
    <source>
        <dbReference type="EMBL" id="VEU81056.1"/>
    </source>
</evidence>
<evidence type="ECO:0000256" key="7">
    <source>
        <dbReference type="ARBA" id="ARBA00023136"/>
    </source>
</evidence>
<dbReference type="PANTHER" id="PTHR24220:SF692">
    <property type="entry name" value="ABC TRANSPORTER DOMAIN-CONTAINING PROTEIN"/>
    <property type="match status" value="1"/>
</dbReference>
<dbReference type="InterPro" id="IPR015854">
    <property type="entry name" value="ABC_transpr_LolD-like"/>
</dbReference>
<keyword evidence="7 9" id="KW-0472">Membrane</keyword>
<evidence type="ECO:0000256" key="3">
    <source>
        <dbReference type="ARBA" id="ARBA00022692"/>
    </source>
</evidence>
<gene>
    <name evidence="11" type="primary">ftsE_4</name>
    <name evidence="11" type="ORF">NCTC10138_01447</name>
</gene>
<dbReference type="GO" id="GO:0005524">
    <property type="term" value="F:ATP binding"/>
    <property type="evidence" value="ECO:0007669"/>
    <property type="project" value="UniProtKB-KW"/>
</dbReference>
<feature type="transmembrane region" description="Helical" evidence="9">
    <location>
        <begin position="618"/>
        <end position="638"/>
    </location>
</feature>
<dbReference type="InterPro" id="IPR003593">
    <property type="entry name" value="AAA+_ATPase"/>
</dbReference>
<dbReference type="STRING" id="1278311.GCA_000428705_00138"/>
<reference evidence="11 12" key="1">
    <citation type="submission" date="2019-01" db="EMBL/GenBank/DDBJ databases">
        <authorList>
            <consortium name="Pathogen Informatics"/>
        </authorList>
    </citation>
    <scope>NUCLEOTIDE SEQUENCE [LARGE SCALE GENOMIC DNA]</scope>
    <source>
        <strain evidence="11 12">NCTC10138</strain>
    </source>
</reference>
<dbReference type="InterPro" id="IPR003838">
    <property type="entry name" value="ABC3_permease_C"/>
</dbReference>
<dbReference type="SUPFAM" id="SSF52540">
    <property type="entry name" value="P-loop containing nucleoside triphosphate hydrolases"/>
    <property type="match status" value="1"/>
</dbReference>
<feature type="domain" description="ABC transporter" evidence="10">
    <location>
        <begin position="2"/>
        <end position="240"/>
    </location>
</feature>
<dbReference type="PROSITE" id="PS00211">
    <property type="entry name" value="ABC_TRANSPORTER_1"/>
    <property type="match status" value="1"/>
</dbReference>
<dbReference type="KEGG" id="aaxa:NCTC10138_01447"/>
<keyword evidence="3 9" id="KW-0812">Transmembrane</keyword>
<evidence type="ECO:0000313" key="12">
    <source>
        <dbReference type="Proteomes" id="UP000289841"/>
    </source>
</evidence>
<comment type="similarity">
    <text evidence="8">Belongs to the ABC transporter superfamily. Macrolide exporter (TC 3.A.1.122) family.</text>
</comment>
<evidence type="ECO:0000256" key="1">
    <source>
        <dbReference type="ARBA" id="ARBA00004429"/>
    </source>
</evidence>
<keyword evidence="4" id="KW-0547">Nucleotide-binding</keyword>
<keyword evidence="5" id="KW-0067">ATP-binding</keyword>
<dbReference type="InterPro" id="IPR017871">
    <property type="entry name" value="ABC_transporter-like_CS"/>
</dbReference>
<keyword evidence="6 9" id="KW-1133">Transmembrane helix</keyword>
<sequence>MIKLRNISKSYTNNKSKKDILQNVNINFPQKGLVYLLGENGVGKSTLFNILLTKDLDYEGNYYFNNLDIKELKNEEIQDLRSNYISIITQESNLIKELNVYENILIAINQKNISRDDKEKIISESLKNVGLEGFEKRKINTLSGGEKQKVAIARAIIKKPKVLLADEISSNLDFETTNEIMSLIYELSKDYLVIMVTHDYSLVKEYPGKIYEIKDKTIKDIMKVDEKLESIKVGTSAKKKHDYRNETTIVSKLLLHKRLINILHIFVLSISLIIIMILISNIYSNKNKQSIKTLTDNGLVSIDLDTNNEIKDSDNIIKYKELNPIINVLNNHNIKRIMLIDDYINDFEIKGRLPNNRNEIILTNYYSIKANKSVDDLLNTELSFRINESIEDFKIVGIIITNYHELIEKKNSYQTSKIIDLNTDLFYNNIFVINEVFDEYQGIKLEFSSQNKIDSDGYLNNFSNRVSDERDILYGKRAELIDEIVLSYHNIPVFFEEYDSETIIENLENIYSKIKNKIITMYIFDYSENKFEELNLRIVGINKTNIGQNGVSLELLSRITKDQVINKYSFYFTKNFNLNVRNLNKISGTYELNSLISKNEFEPEYQNVNTILNLISTIALPFIIVLIGIIFIVTFMNINSQVGNIKTLKLIGYSNQRVYSIYIMQVFVILICSSVISFFTHSVIIKTINNKLINNNLQIKYTILFNPVGIIMILLILLIVITILMIYLLVKRQLRKA</sequence>
<evidence type="ECO:0000256" key="4">
    <source>
        <dbReference type="ARBA" id="ARBA00022741"/>
    </source>
</evidence>
<dbReference type="GO" id="GO:0005886">
    <property type="term" value="C:plasma membrane"/>
    <property type="evidence" value="ECO:0007669"/>
    <property type="project" value="UniProtKB-SubCell"/>
</dbReference>
<keyword evidence="12" id="KW-1185">Reference proteome</keyword>
<dbReference type="SMART" id="SM00382">
    <property type="entry name" value="AAA"/>
    <property type="match status" value="1"/>
</dbReference>
<dbReference type="Pfam" id="PF02687">
    <property type="entry name" value="FtsX"/>
    <property type="match status" value="1"/>
</dbReference>
<feature type="transmembrane region" description="Helical" evidence="9">
    <location>
        <begin position="262"/>
        <end position="283"/>
    </location>
</feature>
<keyword evidence="2" id="KW-1003">Cell membrane</keyword>
<dbReference type="PROSITE" id="PS50893">
    <property type="entry name" value="ABC_TRANSPORTER_2"/>
    <property type="match status" value="1"/>
</dbReference>
<evidence type="ECO:0000256" key="6">
    <source>
        <dbReference type="ARBA" id="ARBA00022989"/>
    </source>
</evidence>
<dbReference type="Gene3D" id="3.40.50.300">
    <property type="entry name" value="P-loop containing nucleotide triphosphate hydrolases"/>
    <property type="match status" value="1"/>
</dbReference>
<dbReference type="AlphaFoldDB" id="A0A449BF44"/>
<dbReference type="GO" id="GO:0022857">
    <property type="term" value="F:transmembrane transporter activity"/>
    <property type="evidence" value="ECO:0007669"/>
    <property type="project" value="TreeGrafter"/>
</dbReference>
<dbReference type="GO" id="GO:0016887">
    <property type="term" value="F:ATP hydrolysis activity"/>
    <property type="evidence" value="ECO:0007669"/>
    <property type="project" value="InterPro"/>
</dbReference>
<evidence type="ECO:0000256" key="8">
    <source>
        <dbReference type="ARBA" id="ARBA00038388"/>
    </source>
</evidence>
<dbReference type="RefSeq" id="WP_052589638.1">
    <property type="nucleotide sequence ID" value="NZ_LR215048.1"/>
</dbReference>
<dbReference type="PANTHER" id="PTHR24220">
    <property type="entry name" value="IMPORT ATP-BINDING PROTEIN"/>
    <property type="match status" value="1"/>
</dbReference>
<dbReference type="InterPro" id="IPR027417">
    <property type="entry name" value="P-loop_NTPase"/>
</dbReference>